<sequence length="27" mass="3381">FKQARQIRNAQQQQQQQNQQQHPRLIH</sequence>
<name>A0A819E6P9_9BILA</name>
<gene>
    <name evidence="2" type="ORF">OKA104_LOCUS21146</name>
</gene>
<proteinExistence type="predicted"/>
<feature type="non-terminal residue" evidence="2">
    <location>
        <position position="1"/>
    </location>
</feature>
<evidence type="ECO:0000256" key="1">
    <source>
        <dbReference type="SAM" id="MobiDB-lite"/>
    </source>
</evidence>
<dbReference type="EMBL" id="CAJOAY010001455">
    <property type="protein sequence ID" value="CAF3845137.1"/>
    <property type="molecule type" value="Genomic_DNA"/>
</dbReference>
<evidence type="ECO:0000313" key="3">
    <source>
        <dbReference type="Proteomes" id="UP000663881"/>
    </source>
</evidence>
<dbReference type="Proteomes" id="UP000663881">
    <property type="component" value="Unassembled WGS sequence"/>
</dbReference>
<comment type="caution">
    <text evidence="2">The sequence shown here is derived from an EMBL/GenBank/DDBJ whole genome shotgun (WGS) entry which is preliminary data.</text>
</comment>
<feature type="region of interest" description="Disordered" evidence="1">
    <location>
        <begin position="1"/>
        <end position="27"/>
    </location>
</feature>
<protein>
    <submittedName>
        <fullName evidence="2">Uncharacterized protein</fullName>
    </submittedName>
</protein>
<reference evidence="2" key="1">
    <citation type="submission" date="2021-02" db="EMBL/GenBank/DDBJ databases">
        <authorList>
            <person name="Nowell W R."/>
        </authorList>
    </citation>
    <scope>NUCLEOTIDE SEQUENCE</scope>
</reference>
<dbReference type="AlphaFoldDB" id="A0A819E6P9"/>
<evidence type="ECO:0000313" key="2">
    <source>
        <dbReference type="EMBL" id="CAF3845137.1"/>
    </source>
</evidence>
<organism evidence="2 3">
    <name type="scientific">Adineta steineri</name>
    <dbReference type="NCBI Taxonomy" id="433720"/>
    <lineage>
        <taxon>Eukaryota</taxon>
        <taxon>Metazoa</taxon>
        <taxon>Spiralia</taxon>
        <taxon>Gnathifera</taxon>
        <taxon>Rotifera</taxon>
        <taxon>Eurotatoria</taxon>
        <taxon>Bdelloidea</taxon>
        <taxon>Adinetida</taxon>
        <taxon>Adinetidae</taxon>
        <taxon>Adineta</taxon>
    </lineage>
</organism>
<accession>A0A819E6P9</accession>
<feature type="compositionally biased region" description="Low complexity" evidence="1">
    <location>
        <begin position="1"/>
        <end position="21"/>
    </location>
</feature>